<dbReference type="EMBL" id="JBHTKI010000012">
    <property type="protein sequence ID" value="MFD1031551.1"/>
    <property type="molecule type" value="Genomic_DNA"/>
</dbReference>
<evidence type="ECO:0000259" key="2">
    <source>
        <dbReference type="Pfam" id="PF10502"/>
    </source>
</evidence>
<dbReference type="Proteomes" id="UP001597109">
    <property type="component" value="Unassembled WGS sequence"/>
</dbReference>
<dbReference type="Pfam" id="PF10502">
    <property type="entry name" value="Peptidase_S26"/>
    <property type="match status" value="1"/>
</dbReference>
<protein>
    <submittedName>
        <fullName evidence="3">S26 family signal peptidase</fullName>
    </submittedName>
</protein>
<dbReference type="InterPro" id="IPR019533">
    <property type="entry name" value="Peptidase_S26"/>
</dbReference>
<gene>
    <name evidence="3" type="ORF">ACFQ1X_08935</name>
</gene>
<feature type="domain" description="Peptidase S26" evidence="2">
    <location>
        <begin position="122"/>
        <end position="236"/>
    </location>
</feature>
<keyword evidence="4" id="KW-1185">Reference proteome</keyword>
<keyword evidence="1" id="KW-1133">Transmembrane helix</keyword>
<dbReference type="Gene3D" id="2.10.109.10">
    <property type="entry name" value="Umud Fragment, subunit A"/>
    <property type="match status" value="1"/>
</dbReference>
<evidence type="ECO:0000256" key="1">
    <source>
        <dbReference type="SAM" id="Phobius"/>
    </source>
</evidence>
<feature type="transmembrane region" description="Helical" evidence="1">
    <location>
        <begin position="40"/>
        <end position="62"/>
    </location>
</feature>
<reference evidence="4" key="1">
    <citation type="journal article" date="2019" name="Int. J. Syst. Evol. Microbiol.">
        <title>The Global Catalogue of Microorganisms (GCM) 10K type strain sequencing project: providing services to taxonomists for standard genome sequencing and annotation.</title>
        <authorList>
            <consortium name="The Broad Institute Genomics Platform"/>
            <consortium name="The Broad Institute Genome Sequencing Center for Infectious Disease"/>
            <person name="Wu L."/>
            <person name="Ma J."/>
        </authorList>
    </citation>
    <scope>NUCLEOTIDE SEQUENCE [LARGE SCALE GENOMIC DNA]</scope>
    <source>
        <strain evidence="4">CCUG 56756</strain>
    </source>
</reference>
<accession>A0ABW3LCY8</accession>
<dbReference type="InterPro" id="IPR036286">
    <property type="entry name" value="LexA/Signal_pep-like_sf"/>
</dbReference>
<evidence type="ECO:0000313" key="4">
    <source>
        <dbReference type="Proteomes" id="UP001597109"/>
    </source>
</evidence>
<keyword evidence="1" id="KW-0472">Membrane</keyword>
<dbReference type="RefSeq" id="WP_144840093.1">
    <property type="nucleotide sequence ID" value="NZ_JBHTKI010000012.1"/>
</dbReference>
<organism evidence="3 4">
    <name type="scientific">Metaplanococcus flavidus</name>
    <dbReference type="NCBI Taxonomy" id="569883"/>
    <lineage>
        <taxon>Bacteria</taxon>
        <taxon>Bacillati</taxon>
        <taxon>Bacillota</taxon>
        <taxon>Bacilli</taxon>
        <taxon>Bacillales</taxon>
        <taxon>Caryophanaceae</taxon>
        <taxon>Metaplanococcus</taxon>
    </lineage>
</organism>
<keyword evidence="1" id="KW-0812">Transmembrane</keyword>
<proteinExistence type="predicted"/>
<dbReference type="SUPFAM" id="SSF51306">
    <property type="entry name" value="LexA/Signal peptidase"/>
    <property type="match status" value="1"/>
</dbReference>
<comment type="caution">
    <text evidence="3">The sequence shown here is derived from an EMBL/GenBank/DDBJ whole genome shotgun (WGS) entry which is preliminary data.</text>
</comment>
<sequence length="260" mass="29484">MNKFKRDLDEFGGDSPRFKEPLKRKILSDMKRERRSPNRFGTFQAAAVLVLLLTVATLFLVLNPNGNGTDSSGPVGTPVLTDPNTVEEIERFFEVTEPQEVFDFGYDSMDRGNYDYYEYPLLIDPAAYQKKDVARGDVVIYETDLFDGRGQTVGRIVALPGESVEVIEGQLYINDQKLDTFYGRASRLGYSSNEEYNEAVIEGGTTQNLDSMKEIFSQSIETFTLGESEVYVTGDDWFRSRQEIVKVDEIQAEVLGYYVE</sequence>
<evidence type="ECO:0000313" key="3">
    <source>
        <dbReference type="EMBL" id="MFD1031551.1"/>
    </source>
</evidence>
<name>A0ABW3LCY8_9BACL</name>